<dbReference type="FunFam" id="3.40.50.300:FF:000102">
    <property type="entry name" value="RNA helicase, activating signal cointegrator 1"/>
    <property type="match status" value="1"/>
</dbReference>
<keyword evidence="3" id="KW-0378">Hydrolase</keyword>
<dbReference type="FunFam" id="1.10.10.10:FF:000012">
    <property type="entry name" value="U5 small nuclear ribonucleoprotein helicase"/>
    <property type="match status" value="1"/>
</dbReference>
<dbReference type="Pfam" id="PF02889">
    <property type="entry name" value="Sec63"/>
    <property type="match status" value="2"/>
</dbReference>
<evidence type="ECO:0000256" key="5">
    <source>
        <dbReference type="ARBA" id="ARBA00022840"/>
    </source>
</evidence>
<dbReference type="Gene3D" id="2.60.40.150">
    <property type="entry name" value="C2 domain"/>
    <property type="match status" value="2"/>
</dbReference>
<dbReference type="PANTHER" id="PTHR47961:SF4">
    <property type="entry name" value="ACTIVATING SIGNAL COINTEGRATOR 1 COMPLEX SUBUNIT 3"/>
    <property type="match status" value="1"/>
</dbReference>
<organism evidence="9 10">
    <name type="scientific">Ogataea polymorpha</name>
    <dbReference type="NCBI Taxonomy" id="460523"/>
    <lineage>
        <taxon>Eukaryota</taxon>
        <taxon>Fungi</taxon>
        <taxon>Dikarya</taxon>
        <taxon>Ascomycota</taxon>
        <taxon>Saccharomycotina</taxon>
        <taxon>Pichiomycetes</taxon>
        <taxon>Pichiales</taxon>
        <taxon>Pichiaceae</taxon>
        <taxon>Ogataea</taxon>
    </lineage>
</organism>
<dbReference type="CDD" id="cd18795">
    <property type="entry name" value="SF2_C_Ski2"/>
    <property type="match status" value="1"/>
</dbReference>
<dbReference type="GO" id="GO:0003676">
    <property type="term" value="F:nucleic acid binding"/>
    <property type="evidence" value="ECO:0007669"/>
    <property type="project" value="InterPro"/>
</dbReference>
<dbReference type="Pfam" id="PF21188">
    <property type="entry name" value="BRR2_plug"/>
    <property type="match status" value="1"/>
</dbReference>
<gene>
    <name evidence="9" type="ORF">OGATHE_003614</name>
</gene>
<dbReference type="SUPFAM" id="SSF52540">
    <property type="entry name" value="P-loop containing nucleoside triphosphate hydrolases"/>
    <property type="match status" value="3"/>
</dbReference>
<dbReference type="SUPFAM" id="SSF158702">
    <property type="entry name" value="Sec63 N-terminal domain-like"/>
    <property type="match status" value="2"/>
</dbReference>
<dbReference type="InterPro" id="IPR011545">
    <property type="entry name" value="DEAD/DEAH_box_helicase_dom"/>
</dbReference>
<dbReference type="Pfam" id="PF00271">
    <property type="entry name" value="Helicase_C"/>
    <property type="match status" value="1"/>
</dbReference>
<dbReference type="Pfam" id="PF00270">
    <property type="entry name" value="DEAD"/>
    <property type="match status" value="2"/>
</dbReference>
<dbReference type="SUPFAM" id="SSF81296">
    <property type="entry name" value="E set domains"/>
    <property type="match status" value="1"/>
</dbReference>
<dbReference type="PANTHER" id="PTHR47961">
    <property type="entry name" value="DNA POLYMERASE THETA, PUTATIVE (AFU_ORTHOLOGUE AFUA_1G05260)-RELATED"/>
    <property type="match status" value="1"/>
</dbReference>
<keyword evidence="1" id="KW-0677">Repeat</keyword>
<evidence type="ECO:0000259" key="8">
    <source>
        <dbReference type="PROSITE" id="PS51194"/>
    </source>
</evidence>
<dbReference type="InterPro" id="IPR035892">
    <property type="entry name" value="C2_domain_sf"/>
</dbReference>
<evidence type="ECO:0000256" key="1">
    <source>
        <dbReference type="ARBA" id="ARBA00022737"/>
    </source>
</evidence>
<dbReference type="SMART" id="SM00487">
    <property type="entry name" value="DEXDc"/>
    <property type="match status" value="2"/>
</dbReference>
<evidence type="ECO:0000256" key="2">
    <source>
        <dbReference type="ARBA" id="ARBA00022741"/>
    </source>
</evidence>
<dbReference type="GO" id="GO:0005634">
    <property type="term" value="C:nucleus"/>
    <property type="evidence" value="ECO:0007669"/>
    <property type="project" value="TreeGrafter"/>
</dbReference>
<dbReference type="FunFam" id="1.10.10.10:FF:000024">
    <property type="entry name" value="U5 small nuclear ribonucleoprotein helicase"/>
    <property type="match status" value="1"/>
</dbReference>
<dbReference type="PIRSF" id="PIRSF039073">
    <property type="entry name" value="BRR2"/>
    <property type="match status" value="1"/>
</dbReference>
<dbReference type="InterPro" id="IPR036390">
    <property type="entry name" value="WH_DNA-bd_sf"/>
</dbReference>
<dbReference type="InterPro" id="IPR057842">
    <property type="entry name" value="WH_MER3"/>
</dbReference>
<keyword evidence="5" id="KW-0067">ATP-binding</keyword>
<dbReference type="EMBL" id="JAEUBD010001178">
    <property type="protein sequence ID" value="KAH3664799.1"/>
    <property type="molecule type" value="Genomic_DNA"/>
</dbReference>
<dbReference type="Gene3D" id="1.10.150.20">
    <property type="entry name" value="5' to 3' exonuclease, C-terminal subdomain"/>
    <property type="match status" value="2"/>
</dbReference>
<dbReference type="InterPro" id="IPR004179">
    <property type="entry name" value="Sec63-dom"/>
</dbReference>
<keyword evidence="10" id="KW-1185">Reference proteome</keyword>
<dbReference type="GO" id="GO:0032991">
    <property type="term" value="C:protein-containing complex"/>
    <property type="evidence" value="ECO:0007669"/>
    <property type="project" value="UniProtKB-ARBA"/>
</dbReference>
<dbReference type="SMART" id="SM00490">
    <property type="entry name" value="HELICc"/>
    <property type="match status" value="1"/>
</dbReference>
<dbReference type="GO" id="GO:0016787">
    <property type="term" value="F:hydrolase activity"/>
    <property type="evidence" value="ECO:0007669"/>
    <property type="project" value="UniProtKB-KW"/>
</dbReference>
<dbReference type="Gene3D" id="1.10.3380.10">
    <property type="entry name" value="Sec63 N-terminal domain-like domain"/>
    <property type="match status" value="2"/>
</dbReference>
<evidence type="ECO:0000313" key="10">
    <source>
        <dbReference type="Proteomes" id="UP000788993"/>
    </source>
</evidence>
<evidence type="ECO:0008006" key="11">
    <source>
        <dbReference type="Google" id="ProtNLM"/>
    </source>
</evidence>
<dbReference type="InterPro" id="IPR027417">
    <property type="entry name" value="P-loop_NTPase"/>
</dbReference>
<dbReference type="FunFam" id="3.40.50.300:FF:000062">
    <property type="entry name" value="U5 small nuclear ribonucleoprotein helicase"/>
    <property type="match status" value="1"/>
</dbReference>
<dbReference type="SMART" id="SM00973">
    <property type="entry name" value="Sec63"/>
    <property type="match status" value="2"/>
</dbReference>
<feature type="region of interest" description="Disordered" evidence="6">
    <location>
        <begin position="167"/>
        <end position="218"/>
    </location>
</feature>
<proteinExistence type="predicted"/>
<dbReference type="OrthoDB" id="5575at2759"/>
<dbReference type="Pfam" id="PF23445">
    <property type="entry name" value="WHD_SNRNP200"/>
    <property type="match status" value="2"/>
</dbReference>
<dbReference type="InterPro" id="IPR001650">
    <property type="entry name" value="Helicase_C-like"/>
</dbReference>
<dbReference type="InterPro" id="IPR050474">
    <property type="entry name" value="Hel308_SKI2-like"/>
</dbReference>
<evidence type="ECO:0000259" key="7">
    <source>
        <dbReference type="PROSITE" id="PS51192"/>
    </source>
</evidence>
<feature type="domain" description="Helicase C-terminal" evidence="8">
    <location>
        <begin position="677"/>
        <end position="872"/>
    </location>
</feature>
<dbReference type="PROSITE" id="PS51192">
    <property type="entry name" value="HELICASE_ATP_BIND_1"/>
    <property type="match status" value="2"/>
</dbReference>
<reference evidence="9" key="2">
    <citation type="submission" date="2021-01" db="EMBL/GenBank/DDBJ databases">
        <authorList>
            <person name="Schikora-Tamarit M.A."/>
        </authorList>
    </citation>
    <scope>NUCLEOTIDE SEQUENCE</scope>
    <source>
        <strain evidence="9">NCAIM Y.01608</strain>
    </source>
</reference>
<sequence length="2100" mass="241721">MSSNSQYKYDEMSNKVLRANRRLMDDRGEASVLTTPQSVIGKISIEEMGSRVERETKEAPLRVAKKKKKINRSMRTLLDTSIEELTYVPTSEKSQQIYEDLLAWCSEQLDSDVPGDIVQSMADIILEILKNERLTDLQRKSTIEETMGKRLEDEDFQKVLDLSKEIDDWKRPDGDGEGGIIIDEEDEDAAENEEEDEEDDEDEEDEEEPLEAQEIDDDVLLLTADGSADTEEFDIKSIDKYWLTRLLAQEFKDLDSYRHTELSQSINELLTKFAEEELDKRKLESSLLQLFDYESNDTVRKITKHPLEIYFAIKLSQASEAEKSQIFDTMISRGLEFWVNQYKGIRKHTDEETGTKRQKLTDTQKKDVQKQVPRYIDIESLIFEQGSHLMTNTKFQLPQGSFKRARKSWEEIHIPPPKKPEFQADEKLIDITELPEWAQTAFPSNETTTLNRIQSKVYPAAFHDDTNILMCAPTGAGKTNVAMLAVLRTISKFMSDDETIRLNDFKIVYIAPLKALVQEQVREFQRRLSQFNITVNELTGDSNLTKHQIATTQILVTTPEKWDVITRKMNDASYVRLVRLIILDEVHLLHDIRGPVLESIVARTLKNTDDNNEEPVRLVGLSATLPNYVDVARFLRVEEKGLFYFDATYRPCPLAQQFVGITEKKSLKRFQAMNEVCYDKVVENLSNGHQVIIFVHSRKETEKTAKWIVDKLIETERVTDLIKFTPGVQEILRTEAQEAANEGLKNVLPMGFGIHHAGMNKKDRSTTEDLFAQGYLKVLVSTATLAWGVNLPAHTVIIKGTNVYSPEKGTWVELSPQDILQMLGRAGRPRYDTHGEGIIITNQDEVKYYLAILNQQLPIESQLVSKLVDNLNAEIVLGTIQSLEDCIKWLGYTYLYVRMSHSRSLYHVGMEYDNDTDLVERRRDLAYSALLLLAKNGLIKYSFEKDQITTTNMGPIASHYYISYRSIRNYSKHLNPDMNESDLFRMFASSEEFKYIPVRQEEKMEIKKLMERAPIPVSESNEDPLAKISILLQAYISQLRLEGFALMADMIYVVQSAGRLFRAMLEMALKKGWPRLAVLLMDLCKIIERRLWLTNSPFRQFPKAPFEIIQTTERSMTPWKYYLRLSDEFEVAQALKSERFGRIGFELLQKFPRLTMSCQAQPITPSLLKVEAEIIPSWKWDYDIHGWSEQFILLVEDCDSEKLLYYTTLIVQSKYIDQPHLIDFTVPFIDSSQPNYFVSLISDRWLHCESKVPIMLSNLKMPKKFPAPTPLLDFDLIETSEVGEFSKVFNFKTFNRVQSQVFDTVFNTSESTLCFCSKGCGKTTIAELALLSHWNEEKGRAVYLTTDQYQIDQLSKRWKKVLGPLFGGKEINKLTGELSADLKLLGGSHLILATPEQFDLISRRWQQRKNIQSIELVIADDCHAIGFDPVYELVLSRVRFIAINLKKEIRIVALGSSLANSGDVADWLGVPKQCNFNFDSKERENSLEVKFQAYQLTHHSSMVLSMIRPAYNAIRNLDEERCVLFVPTRSHCVDVAKELIRLMTKDDANWLRTDLESIEKYLDRVHDSSLKEVLKYGIGFYYTGMTNSDRVLVEKLYSAGALTCLMATKDTCYRSPAAEFVIIMTTQTYEGKEHRYIDYPINDILEMVGLSRNPNATSKALILTNEEKIGYYKKFLGESLPIESQLAYHIHDAFVNDISTQLIRNRQDCVDWITYSYFYRRLQGNPSYYGLRDTSEDGISEYLSELVENTLNDLVEAKIIELDIDEDVEQEEEEELGDEIKPLNGCMISAYYNVSFVTMQTFSLSLNNKTNLRGLLEVVASAHEFDDLPIRNHEDEFLAKLYNRLPLRSASIKNFESPSFKCFILIQAHLSRINLPPDLTADLKNILLKVVNLLYAAVDVLSSEGFLNAMTAMDLTQMVVQAMWANDNPLKQIPYFSEDILKECEAKKIETVYDIMALEDDDRDELLRTLNEKQLGSVADFVNKYPNLELSYELHLDEPIRANQPKEIVVNIERDEEVEELDAVCPRFPCKKMENWWIVVGEHKRKELYAIKKLAISSKSQQVRLSFTIPDAGEHKLGIWCVCDSYIDTDKQIELDVKVL</sequence>
<dbReference type="FunFam" id="1.10.150.20:FF:000013">
    <property type="entry name" value="U5 small nuclear ribonucleoprotein kDa helicase"/>
    <property type="match status" value="1"/>
</dbReference>
<protein>
    <recommendedName>
        <fullName evidence="11">RNA helicase</fullName>
    </recommendedName>
</protein>
<evidence type="ECO:0000256" key="3">
    <source>
        <dbReference type="ARBA" id="ARBA00022801"/>
    </source>
</evidence>
<feature type="domain" description="Helicase ATP-binding" evidence="7">
    <location>
        <begin position="459"/>
        <end position="643"/>
    </location>
</feature>
<dbReference type="Pfam" id="PF18149">
    <property type="entry name" value="Helicase_PWI"/>
    <property type="match status" value="1"/>
</dbReference>
<accession>A0A9P8P4Y5</accession>
<dbReference type="GO" id="GO:0004386">
    <property type="term" value="F:helicase activity"/>
    <property type="evidence" value="ECO:0007669"/>
    <property type="project" value="UniProtKB-KW"/>
</dbReference>
<evidence type="ECO:0000313" key="9">
    <source>
        <dbReference type="EMBL" id="KAH3664799.1"/>
    </source>
</evidence>
<dbReference type="GO" id="GO:0005524">
    <property type="term" value="F:ATP binding"/>
    <property type="evidence" value="ECO:0007669"/>
    <property type="project" value="UniProtKB-KW"/>
</dbReference>
<evidence type="ECO:0000256" key="4">
    <source>
        <dbReference type="ARBA" id="ARBA00022806"/>
    </source>
</evidence>
<dbReference type="PROSITE" id="PS51194">
    <property type="entry name" value="HELICASE_CTER"/>
    <property type="match status" value="1"/>
</dbReference>
<dbReference type="GO" id="GO:0006397">
    <property type="term" value="P:mRNA processing"/>
    <property type="evidence" value="ECO:0007669"/>
    <property type="project" value="UniProtKB-ARBA"/>
</dbReference>
<dbReference type="SUPFAM" id="SSF46785">
    <property type="entry name" value="Winged helix' DNA-binding domain"/>
    <property type="match status" value="1"/>
</dbReference>
<dbReference type="FunFam" id="1.10.3380.10:FF:000001">
    <property type="entry name" value="U5 small nuclear ribonucleoprotein helicase"/>
    <property type="match status" value="1"/>
</dbReference>
<feature type="compositionally biased region" description="Acidic residues" evidence="6">
    <location>
        <begin position="182"/>
        <end position="218"/>
    </location>
</feature>
<feature type="domain" description="Helicase ATP-binding" evidence="7">
    <location>
        <begin position="1303"/>
        <end position="1476"/>
    </location>
</feature>
<dbReference type="InterPro" id="IPR036388">
    <property type="entry name" value="WH-like_DNA-bd_sf"/>
</dbReference>
<dbReference type="InterPro" id="IPR041094">
    <property type="entry name" value="Brr2_helicase_PWI"/>
</dbReference>
<comment type="caution">
    <text evidence="9">The sequence shown here is derived from an EMBL/GenBank/DDBJ whole genome shotgun (WGS) entry which is preliminary data.</text>
</comment>
<dbReference type="FunFam" id="2.60.40.150:FF:000133">
    <property type="entry name" value="Pre-mRNA splicing helicase, putative"/>
    <property type="match status" value="1"/>
</dbReference>
<dbReference type="InterPro" id="IPR048863">
    <property type="entry name" value="BRR2_plug"/>
</dbReference>
<dbReference type="Gene3D" id="1.10.10.10">
    <property type="entry name" value="Winged helix-like DNA-binding domain superfamily/Winged helix DNA-binding domain"/>
    <property type="match status" value="2"/>
</dbReference>
<dbReference type="FunFam" id="1.10.3380.10:FF:000002">
    <property type="entry name" value="Activating signal cointegrator 1 complex subunit 3"/>
    <property type="match status" value="1"/>
</dbReference>
<dbReference type="InterPro" id="IPR014756">
    <property type="entry name" value="Ig_E-set"/>
</dbReference>
<evidence type="ECO:0000256" key="6">
    <source>
        <dbReference type="SAM" id="MobiDB-lite"/>
    </source>
</evidence>
<dbReference type="InterPro" id="IPR014001">
    <property type="entry name" value="Helicase_ATP-bd"/>
</dbReference>
<dbReference type="Proteomes" id="UP000788993">
    <property type="component" value="Unassembled WGS sequence"/>
</dbReference>
<keyword evidence="2" id="KW-0547">Nucleotide-binding</keyword>
<reference evidence="9" key="1">
    <citation type="journal article" date="2021" name="Open Biol.">
        <title>Shared evolutionary footprints suggest mitochondrial oxidative damage underlies multiple complex I losses in fungi.</title>
        <authorList>
            <person name="Schikora-Tamarit M.A."/>
            <person name="Marcet-Houben M."/>
            <person name="Nosek J."/>
            <person name="Gabaldon T."/>
        </authorList>
    </citation>
    <scope>NUCLEOTIDE SEQUENCE</scope>
    <source>
        <strain evidence="9">NCAIM Y.01608</strain>
    </source>
</reference>
<dbReference type="Gene3D" id="3.40.50.300">
    <property type="entry name" value="P-loop containing nucleotide triphosphate hydrolases"/>
    <property type="match status" value="4"/>
</dbReference>
<name>A0A9P8P4Y5_9ASCO</name>
<keyword evidence="4" id="KW-0347">Helicase</keyword>